<sequence>MALSHADVQAIQRLKHEYCFTIDGGEYESWAGLFTEDGRFIRDSGETFEGYDELYAFASEGFDDAFDHSAHMVTNPVIDGGDGNSAAGEGDDVAIGRWYLLLFYRRSDGDVGWTQARYDDVFHKIDGEWQIAEVDLTYGVTRDD</sequence>
<name>A0AAP3E2P1_9EURY</name>
<evidence type="ECO:0000313" key="3">
    <source>
        <dbReference type="Proteomes" id="UP001321018"/>
    </source>
</evidence>
<protein>
    <submittedName>
        <fullName evidence="2">Nuclear transport factor 2 family protein</fullName>
    </submittedName>
</protein>
<dbReference type="SUPFAM" id="SSF54427">
    <property type="entry name" value="NTF2-like"/>
    <property type="match status" value="1"/>
</dbReference>
<dbReference type="Gene3D" id="3.10.450.50">
    <property type="match status" value="1"/>
</dbReference>
<feature type="domain" description="SnoaL-like" evidence="1">
    <location>
        <begin position="6"/>
        <end position="134"/>
    </location>
</feature>
<dbReference type="Proteomes" id="UP001321018">
    <property type="component" value="Unassembled WGS sequence"/>
</dbReference>
<dbReference type="InterPro" id="IPR037401">
    <property type="entry name" value="SnoaL-like"/>
</dbReference>
<dbReference type="Pfam" id="PF13577">
    <property type="entry name" value="SnoaL_4"/>
    <property type="match status" value="1"/>
</dbReference>
<evidence type="ECO:0000259" key="1">
    <source>
        <dbReference type="Pfam" id="PF13577"/>
    </source>
</evidence>
<dbReference type="RefSeq" id="WP_338004691.1">
    <property type="nucleotide sequence ID" value="NZ_JAOPKA010000011.1"/>
</dbReference>
<dbReference type="EMBL" id="JAOPKA010000011">
    <property type="protein sequence ID" value="MCU4742881.1"/>
    <property type="molecule type" value="Genomic_DNA"/>
</dbReference>
<dbReference type="InterPro" id="IPR032710">
    <property type="entry name" value="NTF2-like_dom_sf"/>
</dbReference>
<organism evidence="2 3">
    <name type="scientific">Natronoglomus mannanivorans</name>
    <dbReference type="NCBI Taxonomy" id="2979990"/>
    <lineage>
        <taxon>Archaea</taxon>
        <taxon>Methanobacteriati</taxon>
        <taxon>Methanobacteriota</taxon>
        <taxon>Stenosarchaea group</taxon>
        <taxon>Halobacteria</taxon>
        <taxon>Halobacteriales</taxon>
        <taxon>Natrialbaceae</taxon>
        <taxon>Natronoglomus</taxon>
    </lineage>
</organism>
<comment type="caution">
    <text evidence="2">The sequence shown here is derived from an EMBL/GenBank/DDBJ whole genome shotgun (WGS) entry which is preliminary data.</text>
</comment>
<gene>
    <name evidence="2" type="ORF">OB960_15950</name>
</gene>
<reference evidence="2" key="1">
    <citation type="submission" date="2022-09" db="EMBL/GenBank/DDBJ databases">
        <title>Enrichment on poylsaccharides allowed isolation of novel metabolic and taxonomic groups of Haloarchaea.</title>
        <authorList>
            <person name="Sorokin D.Y."/>
            <person name="Elcheninov A.G."/>
            <person name="Khizhniak T.V."/>
            <person name="Kolganova T.V."/>
            <person name="Kublanov I.V."/>
        </authorList>
    </citation>
    <scope>NUCLEOTIDE SEQUENCE</scope>
    <source>
        <strain evidence="2">AArc-xg1-1</strain>
    </source>
</reference>
<accession>A0AAP3E2P1</accession>
<dbReference type="AlphaFoldDB" id="A0AAP3E2P1"/>
<evidence type="ECO:0000313" key="2">
    <source>
        <dbReference type="EMBL" id="MCU4742881.1"/>
    </source>
</evidence>
<proteinExistence type="predicted"/>